<dbReference type="GO" id="GO:0046983">
    <property type="term" value="F:protein dimerization activity"/>
    <property type="evidence" value="ECO:0007669"/>
    <property type="project" value="InterPro"/>
</dbReference>
<dbReference type="InterPro" id="IPR008906">
    <property type="entry name" value="HATC_C_dom"/>
</dbReference>
<dbReference type="InterPro" id="IPR025398">
    <property type="entry name" value="DUF4371"/>
</dbReference>
<feature type="region of interest" description="Disordered" evidence="1">
    <location>
        <begin position="1"/>
        <end position="31"/>
    </location>
</feature>
<feature type="region of interest" description="Disordered" evidence="1">
    <location>
        <begin position="68"/>
        <end position="87"/>
    </location>
</feature>
<dbReference type="InterPro" id="IPR006580">
    <property type="entry name" value="Znf_TTF"/>
</dbReference>
<organism evidence="3 4">
    <name type="scientific">Arabidopsis suecica</name>
    <name type="common">Swedish thale-cress</name>
    <name type="synonym">Cardaminopsis suecica</name>
    <dbReference type="NCBI Taxonomy" id="45249"/>
    <lineage>
        <taxon>Eukaryota</taxon>
        <taxon>Viridiplantae</taxon>
        <taxon>Streptophyta</taxon>
        <taxon>Embryophyta</taxon>
        <taxon>Tracheophyta</taxon>
        <taxon>Spermatophyta</taxon>
        <taxon>Magnoliopsida</taxon>
        <taxon>eudicotyledons</taxon>
        <taxon>Gunneridae</taxon>
        <taxon>Pentapetalae</taxon>
        <taxon>rosids</taxon>
        <taxon>malvids</taxon>
        <taxon>Brassicales</taxon>
        <taxon>Brassicaceae</taxon>
        <taxon>Camelineae</taxon>
        <taxon>Arabidopsis</taxon>
    </lineage>
</organism>
<dbReference type="PANTHER" id="PTHR45749">
    <property type="match status" value="1"/>
</dbReference>
<dbReference type="AlphaFoldDB" id="A0A8T1ZX48"/>
<protein>
    <submittedName>
        <fullName evidence="3">Zinc finger TTF-type</fullName>
    </submittedName>
</protein>
<dbReference type="SMART" id="SM00597">
    <property type="entry name" value="ZnF_TTF"/>
    <property type="match status" value="1"/>
</dbReference>
<dbReference type="Proteomes" id="UP000694251">
    <property type="component" value="Chromosome 10"/>
</dbReference>
<reference evidence="3 4" key="1">
    <citation type="submission" date="2020-12" db="EMBL/GenBank/DDBJ databases">
        <title>Concerted genomic and epigenomic changes stabilize Arabidopsis allopolyploids.</title>
        <authorList>
            <person name="Chen Z."/>
        </authorList>
    </citation>
    <scope>NUCLEOTIDE SEQUENCE [LARGE SCALE GENOMIC DNA]</scope>
    <source>
        <strain evidence="3">As9502</strain>
        <tissue evidence="3">Leaf</tissue>
    </source>
</reference>
<gene>
    <name evidence="3" type="ORF">ISN44_As10g010000</name>
</gene>
<evidence type="ECO:0000313" key="4">
    <source>
        <dbReference type="Proteomes" id="UP000694251"/>
    </source>
</evidence>
<dbReference type="Pfam" id="PF14291">
    <property type="entry name" value="DUF4371"/>
    <property type="match status" value="1"/>
</dbReference>
<evidence type="ECO:0000313" key="3">
    <source>
        <dbReference type="EMBL" id="KAG7564229.1"/>
    </source>
</evidence>
<comment type="caution">
    <text evidence="3">The sequence shown here is derived from an EMBL/GenBank/DDBJ whole genome shotgun (WGS) entry which is preliminary data.</text>
</comment>
<dbReference type="Pfam" id="PF05699">
    <property type="entry name" value="Dimer_Tnp_hAT"/>
    <property type="match status" value="1"/>
</dbReference>
<keyword evidence="4" id="KW-1185">Reference proteome</keyword>
<dbReference type="PANTHER" id="PTHR45749:SF35">
    <property type="entry name" value="AC-LIKE TRANSPOSASE-RELATED"/>
    <property type="match status" value="1"/>
</dbReference>
<dbReference type="OrthoDB" id="1413337at2759"/>
<evidence type="ECO:0000256" key="1">
    <source>
        <dbReference type="SAM" id="MobiDB-lite"/>
    </source>
</evidence>
<feature type="domain" description="TTF-type" evidence="2">
    <location>
        <begin position="158"/>
        <end position="243"/>
    </location>
</feature>
<evidence type="ECO:0000259" key="2">
    <source>
        <dbReference type="SMART" id="SM00597"/>
    </source>
</evidence>
<name>A0A8T1ZX48_ARASU</name>
<sequence>MAPGVRSQPCGADNRKRKARRDELVKSQTGDMLRYVTRTRTSATNETARAEIDKEDEGVINMEEDAYEKSTENVVEDGGDGMNENREKPFENENIREDEKVDEIRVSYENVDMNDPANWEKIDQKMRDYLVEKGPPPRPPTDYRFPKDEIDRSFTYSSYVRRMSNGEKQDRRWLVYSKVKDKIFFFCCKLFDQETSPTLLASSGFDDWRNASQRLKKHETAHHHIVCMTQWMELEVRLQKNKTIDKHMQEAIKKEKKHWRDVMLRIIGVVKTLAERNLAFRGGNEKVNDPNSGNFLAFIRMIGGFDSVMKEHIRRINNGEIYHHFLSHKIQNELIELLANEVKLMILKKIQDAKYFSVILDSTPDVSRKEQMTFLIRCVDVSTSSPKIEEFFLTFLEIKDKRGEGLFKTLQDALIDLKLNIDDIRGQGYDNGQNMKGRHKGVQKRLLDVNPRAFYTPCGCHSLNLALSDMASSSKKAISFFGIIQRVYCLFAASTNNWEVFREMVNGITLKPLSQTRWESRIDSVKPIRFQASKIRDALFYLAEYSDNPGHRSDAESLAESETHGIGGFEFLFGMVIWYDLLSAVNIVSKSLQLEDMDLEAALSQLGGLLAYLKNYRETGFEKAKAEAKQVAIEMEIEPVFPTKPKRLIKRKKQYGEDVEKADENTTLTAEESFRIDYFINIMDQAIMSLEVRFEQFQCYEKIFGFLFGLRKLKLATNDELMASCMNLEASLKHDMHSDVDGEDLFMELKLLREVLPKEITKPVEVLEFLKRMDGCYPNTWIAYRILLTVPISVASAERTFSKLKLIKNYLRSTMSQERLNGLAMLSIEQDLVEKLDYSKLMNEFARKKATRNIFREEKN</sequence>
<dbReference type="EMBL" id="JAEFBJ010000010">
    <property type="protein sequence ID" value="KAG7564229.1"/>
    <property type="molecule type" value="Genomic_DNA"/>
</dbReference>
<proteinExistence type="predicted"/>
<accession>A0A8T1ZX48</accession>